<feature type="region of interest" description="Disordered" evidence="1">
    <location>
        <begin position="1"/>
        <end position="72"/>
    </location>
</feature>
<evidence type="ECO:0000313" key="3">
    <source>
        <dbReference type="Proteomes" id="UP000694565"/>
    </source>
</evidence>
<feature type="compositionally biased region" description="Low complexity" evidence="1">
    <location>
        <begin position="30"/>
        <end position="41"/>
    </location>
</feature>
<organism evidence="2 3">
    <name type="scientific">Cyclopterus lumpus</name>
    <name type="common">Lumpsucker</name>
    <dbReference type="NCBI Taxonomy" id="8103"/>
    <lineage>
        <taxon>Eukaryota</taxon>
        <taxon>Metazoa</taxon>
        <taxon>Chordata</taxon>
        <taxon>Craniata</taxon>
        <taxon>Vertebrata</taxon>
        <taxon>Euteleostomi</taxon>
        <taxon>Actinopterygii</taxon>
        <taxon>Neopterygii</taxon>
        <taxon>Teleostei</taxon>
        <taxon>Neoteleostei</taxon>
        <taxon>Acanthomorphata</taxon>
        <taxon>Eupercaria</taxon>
        <taxon>Perciformes</taxon>
        <taxon>Cottioidei</taxon>
        <taxon>Cottales</taxon>
        <taxon>Cyclopteridae</taxon>
        <taxon>Cyclopterus</taxon>
    </lineage>
</organism>
<feature type="compositionally biased region" description="Acidic residues" evidence="1">
    <location>
        <begin position="371"/>
        <end position="384"/>
    </location>
</feature>
<dbReference type="GO" id="GO:0042393">
    <property type="term" value="F:histone binding"/>
    <property type="evidence" value="ECO:0007669"/>
    <property type="project" value="TreeGrafter"/>
</dbReference>
<dbReference type="GO" id="GO:0070530">
    <property type="term" value="F:K63-linked polyubiquitin modification-dependent protein binding"/>
    <property type="evidence" value="ECO:0007669"/>
    <property type="project" value="InterPro"/>
</dbReference>
<feature type="compositionally biased region" description="Acidic residues" evidence="1">
    <location>
        <begin position="161"/>
        <end position="184"/>
    </location>
</feature>
<dbReference type="Ensembl" id="ENSCLMT00005013653.1">
    <property type="protein sequence ID" value="ENSCLMP00005012751.1"/>
    <property type="gene ID" value="ENSCLMG00005006805.1"/>
</dbReference>
<dbReference type="PANTHER" id="PTHR15932:SF2">
    <property type="entry name" value="BRCA1-A COMPLEX SUBUNIT RAP80"/>
    <property type="match status" value="1"/>
</dbReference>
<dbReference type="Proteomes" id="UP000694565">
    <property type="component" value="Unplaced"/>
</dbReference>
<reference evidence="2" key="1">
    <citation type="submission" date="2025-08" db="UniProtKB">
        <authorList>
            <consortium name="Ensembl"/>
        </authorList>
    </citation>
    <scope>IDENTIFICATION</scope>
</reference>
<dbReference type="CDD" id="cd20912">
    <property type="entry name" value="AIR_RAP80-like"/>
    <property type="match status" value="1"/>
</dbReference>
<keyword evidence="3" id="KW-1185">Reference proteome</keyword>
<dbReference type="AlphaFoldDB" id="A0A8C2X2H2"/>
<accession>A0A8C2X2H2</accession>
<dbReference type="GO" id="GO:0045739">
    <property type="term" value="P:positive regulation of DNA repair"/>
    <property type="evidence" value="ECO:0007669"/>
    <property type="project" value="TreeGrafter"/>
</dbReference>
<sequence>SSLPSVAAGRLTQPGLPRGEALSVNSLYVSTTRPSTSSTSTGGQLPSAAERGPRPISSQGSVSRASAPPREPAGGPTVHYYWGVPFCPRGVDPDEYTQVILGHMEVYEKSLKQAQRGLLRKAEWGEAVLPQLFSLFKHVFRRGLRLRSKNVCEATDTLSVEAEEDEEDQKDEEEEREGKEEEEEETKKEGEEGQAATDDCETEGNVPVSGRDVGRQHVRKERIEEDEGDPDVEEIKDPGLQRLTSPELQPAALLHNHKAKVDCPICQGSYSVTEIERHAAYCDGEVAVVEERRPEKYFKSSFMFRRNQEKCYICQKYVPLRDYSRHTELCIQRQASKTAFQFGHICSVFFNEPRFLVSMFTFRDVIDLRDDDDDDDDDEEEEEERGGGSSSVSSLRINNSPIRAFTPISEATGCLIDFKKQQRAKTLRQRRR</sequence>
<feature type="region of interest" description="Disordered" evidence="1">
    <location>
        <begin position="157"/>
        <end position="236"/>
    </location>
</feature>
<reference evidence="2" key="2">
    <citation type="submission" date="2025-09" db="UniProtKB">
        <authorList>
            <consortium name="Ensembl"/>
        </authorList>
    </citation>
    <scope>IDENTIFICATION</scope>
</reference>
<proteinExistence type="predicted"/>
<dbReference type="GO" id="GO:0070531">
    <property type="term" value="C:BRCA1-A complex"/>
    <property type="evidence" value="ECO:0007669"/>
    <property type="project" value="InterPro"/>
</dbReference>
<name>A0A8C2X2H2_CYCLU</name>
<dbReference type="PANTHER" id="PTHR15932">
    <property type="entry name" value="UBIQUITIN INTERACTION MOTIF-CONTAINING PROTEIN 1"/>
    <property type="match status" value="1"/>
</dbReference>
<dbReference type="GO" id="GO:0006302">
    <property type="term" value="P:double-strand break repair"/>
    <property type="evidence" value="ECO:0007669"/>
    <property type="project" value="InterPro"/>
</dbReference>
<evidence type="ECO:0000313" key="2">
    <source>
        <dbReference type="Ensembl" id="ENSCLMP00005012751.1"/>
    </source>
</evidence>
<evidence type="ECO:0000256" key="1">
    <source>
        <dbReference type="SAM" id="MobiDB-lite"/>
    </source>
</evidence>
<feature type="region of interest" description="Disordered" evidence="1">
    <location>
        <begin position="371"/>
        <end position="398"/>
    </location>
</feature>
<dbReference type="GeneTree" id="ENSGT00390000007635"/>
<protein>
    <submittedName>
        <fullName evidence="2">Uncharacterized protein</fullName>
    </submittedName>
</protein>
<dbReference type="InterPro" id="IPR038868">
    <property type="entry name" value="RAP80"/>
</dbReference>